<proteinExistence type="predicted"/>
<dbReference type="STRING" id="1120990.SAMN03080614_1002160"/>
<dbReference type="EMBL" id="FOIF01000002">
    <property type="protein sequence ID" value="SES67355.1"/>
    <property type="molecule type" value="Genomic_DNA"/>
</dbReference>
<dbReference type="Proteomes" id="UP000243819">
    <property type="component" value="Unassembled WGS sequence"/>
</dbReference>
<reference evidence="3" key="1">
    <citation type="submission" date="2016-10" db="EMBL/GenBank/DDBJ databases">
        <authorList>
            <person name="Varghese N."/>
            <person name="Submissions S."/>
        </authorList>
    </citation>
    <scope>NUCLEOTIDE SEQUENCE [LARGE SCALE GENOMIC DNA]</scope>
    <source>
        <strain evidence="3">DSM 13577</strain>
    </source>
</reference>
<dbReference type="AlphaFoldDB" id="A0A1H9YFM7"/>
<dbReference type="InterPro" id="IPR039421">
    <property type="entry name" value="Type_1_exporter"/>
</dbReference>
<dbReference type="GO" id="GO:0016887">
    <property type="term" value="F:ATP hydrolysis activity"/>
    <property type="evidence" value="ECO:0007669"/>
    <property type="project" value="InterPro"/>
</dbReference>
<feature type="domain" description="ABC transporter" evidence="1">
    <location>
        <begin position="2"/>
        <end position="113"/>
    </location>
</feature>
<dbReference type="Gene3D" id="3.40.50.300">
    <property type="entry name" value="P-loop containing nucleotide triphosphate hydrolases"/>
    <property type="match status" value="1"/>
</dbReference>
<evidence type="ECO:0000313" key="2">
    <source>
        <dbReference type="EMBL" id="SES67355.1"/>
    </source>
</evidence>
<dbReference type="SUPFAM" id="SSF52540">
    <property type="entry name" value="P-loop containing nucleoside triphosphate hydrolases"/>
    <property type="match status" value="1"/>
</dbReference>
<sequence>MPDKGTIDFSLGNLQGLSELRNRISVVEQDSYLLEDSVINNIFVNGHSKSEDYIDEWYEKSYIREIIDKLPEGKNTLVSEGGKNLSGGQKRCISIARGLVKDSDILILDEPTANIDSATAEVISKEILRMNKLKNKTMIIISHDENLLSIGNDLIKIDMDLLVNREERQYAG</sequence>
<name>A0A1H9YFM7_9FIRM</name>
<dbReference type="GO" id="GO:0005524">
    <property type="term" value="F:ATP binding"/>
    <property type="evidence" value="ECO:0007669"/>
    <property type="project" value="InterPro"/>
</dbReference>
<dbReference type="InterPro" id="IPR003439">
    <property type="entry name" value="ABC_transporter-like_ATP-bd"/>
</dbReference>
<dbReference type="Pfam" id="PF00005">
    <property type="entry name" value="ABC_tran"/>
    <property type="match status" value="1"/>
</dbReference>
<accession>A0A1H9YFM7</accession>
<evidence type="ECO:0000313" key="3">
    <source>
        <dbReference type="Proteomes" id="UP000243819"/>
    </source>
</evidence>
<keyword evidence="3" id="KW-1185">Reference proteome</keyword>
<dbReference type="GO" id="GO:0015421">
    <property type="term" value="F:ABC-type oligopeptide transporter activity"/>
    <property type="evidence" value="ECO:0007669"/>
    <property type="project" value="TreeGrafter"/>
</dbReference>
<dbReference type="InterPro" id="IPR027417">
    <property type="entry name" value="P-loop_NTPase"/>
</dbReference>
<gene>
    <name evidence="2" type="ORF">SAMN03080614_1002160</name>
</gene>
<evidence type="ECO:0000259" key="1">
    <source>
        <dbReference type="Pfam" id="PF00005"/>
    </source>
</evidence>
<protein>
    <submittedName>
        <fullName evidence="2">ABC transporter</fullName>
    </submittedName>
</protein>
<organism evidence="2 3">
    <name type="scientific">Anaerobranca gottschalkii DSM 13577</name>
    <dbReference type="NCBI Taxonomy" id="1120990"/>
    <lineage>
        <taxon>Bacteria</taxon>
        <taxon>Bacillati</taxon>
        <taxon>Bacillota</taxon>
        <taxon>Clostridia</taxon>
        <taxon>Eubacteriales</taxon>
        <taxon>Proteinivoracaceae</taxon>
        <taxon>Anaerobranca</taxon>
    </lineage>
</organism>
<dbReference type="PANTHER" id="PTHR43394">
    <property type="entry name" value="ATP-DEPENDENT PERMEASE MDL1, MITOCHONDRIAL"/>
    <property type="match status" value="1"/>
</dbReference>
<dbReference type="PANTHER" id="PTHR43394:SF1">
    <property type="entry name" value="ATP-BINDING CASSETTE SUB-FAMILY B MEMBER 10, MITOCHONDRIAL"/>
    <property type="match status" value="1"/>
</dbReference>